<dbReference type="RefSeq" id="WP_052349848.1">
    <property type="nucleotide sequence ID" value="NZ_AUAE01000027.1"/>
</dbReference>
<keyword evidence="2" id="KW-1185">Reference proteome</keyword>
<accession>A0A0F5IWF5</accession>
<sequence length="409" mass="46240">MVKIYHILCLLLLGNLFCWKGNATVEDRLVSLGMENVKVVAQADGVCIAYEDNVYRGTYRGLFDVIRTLLNDPDVEGDIRLVVLEDRIPQITVSLSREALVAYRQEEVSLAAVMKGLAISYDTDEVMKILKGAKAVNRSAGKVDLVLYPQVKLQNSWLDKIYGTVLNIAPAVEVGLWKGASFTGQVIFPVWNNLVGEMDYIRAGMLVLRQEIRLPKNIFAALSVGNFNQNRIGADLDLLYRTNSDRWAFGLTGGLTGSSTFYGGKWEVTQWKRISGSALVRYNEPYYNLQFDLSAHRFIYGDYGVRGDCSRHFGEVTVGVFAMYSGGEANGGFHFAIPLPRKKRSKHKAVRVRLPEYFDWQYEAQSGPWYTSRKLGRSYKTRPDENRSRGYYNPDFIKDNLVDLAEQSK</sequence>
<protein>
    <submittedName>
        <fullName evidence="1">Uncharacterized protein</fullName>
    </submittedName>
</protein>
<name>A0A0F5IWF5_9BACT</name>
<organism evidence="1 2">
    <name type="scientific">Parabacteroides gordonii MS-1 = DSM 23371</name>
    <dbReference type="NCBI Taxonomy" id="1203610"/>
    <lineage>
        <taxon>Bacteria</taxon>
        <taxon>Pseudomonadati</taxon>
        <taxon>Bacteroidota</taxon>
        <taxon>Bacteroidia</taxon>
        <taxon>Bacteroidales</taxon>
        <taxon>Tannerellaceae</taxon>
        <taxon>Parabacteroides</taxon>
    </lineage>
</organism>
<dbReference type="EMBL" id="AQHW01000025">
    <property type="protein sequence ID" value="KKB49550.1"/>
    <property type="molecule type" value="Genomic_DNA"/>
</dbReference>
<reference evidence="1 2" key="1">
    <citation type="submission" date="2013-04" db="EMBL/GenBank/DDBJ databases">
        <title>The Genome Sequence of Parabacteroides gordonii DSM 23371.</title>
        <authorList>
            <consortium name="The Broad Institute Genomics Platform"/>
            <person name="Earl A."/>
            <person name="Ward D."/>
            <person name="Feldgarden M."/>
            <person name="Gevers D."/>
            <person name="Martens E."/>
            <person name="Sakamoto M."/>
            <person name="Benno Y."/>
            <person name="Suzuki N."/>
            <person name="Matsunaga N."/>
            <person name="Koshihara K."/>
            <person name="Seki M."/>
            <person name="Komiya H."/>
            <person name="Walker B."/>
            <person name="Young S."/>
            <person name="Zeng Q."/>
            <person name="Gargeya S."/>
            <person name="Fitzgerald M."/>
            <person name="Haas B."/>
            <person name="Abouelleil A."/>
            <person name="Allen A.W."/>
            <person name="Alvarado L."/>
            <person name="Arachchi H.M."/>
            <person name="Berlin A.M."/>
            <person name="Chapman S.B."/>
            <person name="Gainer-Dewar J."/>
            <person name="Goldberg J."/>
            <person name="Griggs A."/>
            <person name="Gujja S."/>
            <person name="Hansen M."/>
            <person name="Howarth C."/>
            <person name="Imamovic A."/>
            <person name="Ireland A."/>
            <person name="Larimer J."/>
            <person name="McCowan C."/>
            <person name="Murphy C."/>
            <person name="Pearson M."/>
            <person name="Poon T.W."/>
            <person name="Priest M."/>
            <person name="Roberts A."/>
            <person name="Saif S."/>
            <person name="Shea T."/>
            <person name="Sisk P."/>
            <person name="Sykes S."/>
            <person name="Wortman J."/>
            <person name="Nusbaum C."/>
            <person name="Birren B."/>
        </authorList>
    </citation>
    <scope>NUCLEOTIDE SEQUENCE [LARGE SCALE GENOMIC DNA]</scope>
    <source>
        <strain evidence="1 2">MS-1</strain>
    </source>
</reference>
<dbReference type="STRING" id="1203610.HMPREF1536_04615"/>
<dbReference type="Proteomes" id="UP000033035">
    <property type="component" value="Unassembled WGS sequence"/>
</dbReference>
<evidence type="ECO:0000313" key="1">
    <source>
        <dbReference type="EMBL" id="KKB49550.1"/>
    </source>
</evidence>
<comment type="caution">
    <text evidence="1">The sequence shown here is derived from an EMBL/GenBank/DDBJ whole genome shotgun (WGS) entry which is preliminary data.</text>
</comment>
<dbReference type="InterPro" id="IPR010344">
    <property type="entry name" value="YbjH"/>
</dbReference>
<gene>
    <name evidence="1" type="ORF">HMPREF1536_04615</name>
</gene>
<evidence type="ECO:0000313" key="2">
    <source>
        <dbReference type="Proteomes" id="UP000033035"/>
    </source>
</evidence>
<proteinExistence type="predicted"/>
<dbReference type="AlphaFoldDB" id="A0A0F5IWF5"/>
<dbReference type="Pfam" id="PF06082">
    <property type="entry name" value="YjbH"/>
    <property type="match status" value="1"/>
</dbReference>
<dbReference type="PATRIC" id="fig|1203610.3.peg.4704"/>
<dbReference type="HOGENOM" id="CLU_061959_0_0_10"/>